<dbReference type="AlphaFoldDB" id="A0A7J6NT45"/>
<organism evidence="2 3">
    <name type="scientific">Perkinsus olseni</name>
    <name type="common">Perkinsus atlanticus</name>
    <dbReference type="NCBI Taxonomy" id="32597"/>
    <lineage>
        <taxon>Eukaryota</taxon>
        <taxon>Sar</taxon>
        <taxon>Alveolata</taxon>
        <taxon>Perkinsozoa</taxon>
        <taxon>Perkinsea</taxon>
        <taxon>Perkinsida</taxon>
        <taxon>Perkinsidae</taxon>
        <taxon>Perkinsus</taxon>
    </lineage>
</organism>
<dbReference type="Proteomes" id="UP000541610">
    <property type="component" value="Unassembled WGS sequence"/>
</dbReference>
<gene>
    <name evidence="2" type="ORF">FOZ60_004936</name>
</gene>
<dbReference type="EMBL" id="JABANP010000210">
    <property type="protein sequence ID" value="KAF4686746.1"/>
    <property type="molecule type" value="Genomic_DNA"/>
</dbReference>
<feature type="chain" id="PRO_5029750915" evidence="1">
    <location>
        <begin position="19"/>
        <end position="139"/>
    </location>
</feature>
<evidence type="ECO:0000313" key="2">
    <source>
        <dbReference type="EMBL" id="KAF4686746.1"/>
    </source>
</evidence>
<accession>A0A7J6NT45</accession>
<comment type="caution">
    <text evidence="2">The sequence shown here is derived from an EMBL/GenBank/DDBJ whole genome shotgun (WGS) entry which is preliminary data.</text>
</comment>
<feature type="signal peptide" evidence="1">
    <location>
        <begin position="1"/>
        <end position="18"/>
    </location>
</feature>
<proteinExistence type="predicted"/>
<dbReference type="OrthoDB" id="10320501at2759"/>
<sequence>MMMLFFYLIVLITRAVQGQPPYPFPLGRYIGGLLAPYLRVETNFVTVKEEPKVHLTVSCGASRDSWDGWFDVGRGRLTNLFTLKDYPTNRNYAEFLNFYNAHCGRAPGKKGDLAVFSKDPNSNKYATRLGKNTIFLYAA</sequence>
<keyword evidence="1" id="KW-0732">Signal</keyword>
<name>A0A7J6NT45_PEROL</name>
<protein>
    <submittedName>
        <fullName evidence="2">Uncharacterized protein</fullName>
    </submittedName>
</protein>
<evidence type="ECO:0000313" key="3">
    <source>
        <dbReference type="Proteomes" id="UP000541610"/>
    </source>
</evidence>
<reference evidence="2 3" key="1">
    <citation type="submission" date="2020-04" db="EMBL/GenBank/DDBJ databases">
        <title>Perkinsus olseni comparative genomics.</title>
        <authorList>
            <person name="Bogema D.R."/>
        </authorList>
    </citation>
    <scope>NUCLEOTIDE SEQUENCE [LARGE SCALE GENOMIC DNA]</scope>
    <source>
        <strain evidence="2">00978-12</strain>
    </source>
</reference>
<evidence type="ECO:0000256" key="1">
    <source>
        <dbReference type="SAM" id="SignalP"/>
    </source>
</evidence>